<dbReference type="SUPFAM" id="SSF53850">
    <property type="entry name" value="Periplasmic binding protein-like II"/>
    <property type="match status" value="1"/>
</dbReference>
<name>A0A969WB67_9GAMM</name>
<dbReference type="Proteomes" id="UP000653472">
    <property type="component" value="Unassembled WGS sequence"/>
</dbReference>
<accession>A0A969WB67</accession>
<gene>
    <name evidence="1" type="ORF">G7Y82_17675</name>
</gene>
<dbReference type="AlphaFoldDB" id="A0A969WB67"/>
<proteinExistence type="predicted"/>
<organism evidence="1 2">
    <name type="scientific">Solimonas marina</name>
    <dbReference type="NCBI Taxonomy" id="2714601"/>
    <lineage>
        <taxon>Bacteria</taxon>
        <taxon>Pseudomonadati</taxon>
        <taxon>Pseudomonadota</taxon>
        <taxon>Gammaproteobacteria</taxon>
        <taxon>Nevskiales</taxon>
        <taxon>Nevskiaceae</taxon>
        <taxon>Solimonas</taxon>
    </lineage>
</organism>
<dbReference type="EMBL" id="JAAVXB010000012">
    <property type="protein sequence ID" value="NKF24146.1"/>
    <property type="molecule type" value="Genomic_DNA"/>
</dbReference>
<evidence type="ECO:0000313" key="1">
    <source>
        <dbReference type="EMBL" id="NKF24146.1"/>
    </source>
</evidence>
<dbReference type="RefSeq" id="WP_168149475.1">
    <property type="nucleotide sequence ID" value="NZ_JAAVXB010000012.1"/>
</dbReference>
<protein>
    <submittedName>
        <fullName evidence="1">Phosphate ABC transporter substrate-binding protein</fullName>
    </submittedName>
</protein>
<reference evidence="1" key="1">
    <citation type="submission" date="2020-03" db="EMBL/GenBank/DDBJ databases">
        <title>Solimonas marina sp. nov., isolated from deep seawater of the Pacific Ocean.</title>
        <authorList>
            <person name="Liu X."/>
            <person name="Lai Q."/>
            <person name="Sun F."/>
            <person name="Gai Y."/>
            <person name="Li G."/>
            <person name="Shao Z."/>
        </authorList>
    </citation>
    <scope>NUCLEOTIDE SEQUENCE</scope>
    <source>
        <strain evidence="1">C16B3</strain>
    </source>
</reference>
<keyword evidence="2" id="KW-1185">Reference proteome</keyword>
<evidence type="ECO:0000313" key="2">
    <source>
        <dbReference type="Proteomes" id="UP000653472"/>
    </source>
</evidence>
<comment type="caution">
    <text evidence="1">The sequence shown here is derived from an EMBL/GenBank/DDBJ whole genome shotgun (WGS) entry which is preliminary data.</text>
</comment>
<sequence>MSHGDMEKIETARLSAMMGSYPKTAPLKDATLTSPLLRLDFAPIEVAQKGFKDVVRGVKFDVAELAIITFLQAFEAGKPYRLLPFVMNGGFHHKSIVCRSDDSLAPSQLAGKRVAMRAYTQTTPTWVRGILCDDYGVSLPDVRWLNQEGAHVEGYEEPQWVTRIESQLSLEQMLRAGEVDAIIAGGGLSGGPGIRPLIDNPREAALEWHRRTGVVPINHVVTIRAEIAEQRPDLVREVYRLLIDARKASGQMAPGDGPDLQPFGFEPMRASLEMAVRYAHEQKLISRRYALDELYGSVAAALA</sequence>